<dbReference type="Pfam" id="PF20131">
    <property type="entry name" value="MC3"/>
    <property type="match status" value="1"/>
</dbReference>
<accession>A0ABU4W415</accession>
<organism evidence="1 2">
    <name type="scientific">Agrobacterium rosae</name>
    <dbReference type="NCBI Taxonomy" id="1972867"/>
    <lineage>
        <taxon>Bacteria</taxon>
        <taxon>Pseudomonadati</taxon>
        <taxon>Pseudomonadota</taxon>
        <taxon>Alphaproteobacteria</taxon>
        <taxon>Hyphomicrobiales</taxon>
        <taxon>Rhizobiaceae</taxon>
        <taxon>Rhizobium/Agrobacterium group</taxon>
        <taxon>Agrobacterium</taxon>
    </lineage>
</organism>
<protein>
    <submittedName>
        <fullName evidence="1">DUF6521 family protein</fullName>
    </submittedName>
</protein>
<evidence type="ECO:0000313" key="1">
    <source>
        <dbReference type="EMBL" id="MDX8332172.1"/>
    </source>
</evidence>
<keyword evidence="2" id="KW-1185">Reference proteome</keyword>
<evidence type="ECO:0000313" key="2">
    <source>
        <dbReference type="Proteomes" id="UP001277561"/>
    </source>
</evidence>
<comment type="caution">
    <text evidence="1">The sequence shown here is derived from an EMBL/GenBank/DDBJ whole genome shotgun (WGS) entry which is preliminary data.</text>
</comment>
<dbReference type="InterPro" id="IPR045390">
    <property type="entry name" value="ABC-3C_MC3"/>
</dbReference>
<dbReference type="Proteomes" id="UP001277561">
    <property type="component" value="Unassembled WGS sequence"/>
</dbReference>
<reference evidence="1" key="1">
    <citation type="journal article" date="2023" name="Phytobiomes J">
        <title>Deciphering the key players within the bacterial microbiota associated with aerial crown gall tumors on rhododendron: Insights into the gallobiome.</title>
        <authorList>
            <person name="Kuzmanovic N."/>
            <person name="Nesme J."/>
            <person name="Wolf J."/>
            <person name="Neumann-Schaal M."/>
            <person name="Petersen J."/>
            <person name="Fernandez-Gnecco G."/>
            <person name="Sproeer C."/>
            <person name="Bunk B."/>
            <person name="Overmann J."/>
            <person name="Sorensen S.J."/>
            <person name="Idczak E."/>
            <person name="Smalla K."/>
        </authorList>
    </citation>
    <scope>NUCLEOTIDE SEQUENCE [LARGE SCALE GENOMIC DNA]</scope>
    <source>
        <strain evidence="1">Rho-14.1</strain>
    </source>
</reference>
<sequence>MKPWDQRPIEIRNLFNPGFCGLILSRAMAGYEEDDDRGIPFSLALLILPLCLHKDTRSVLAKGARSYFLKAVEAHPEMLVGLPGRTTDMMSYTFEALGLLMQLECFTVTETGRLKTIEKRVRKSVTGTPESVEIQRVARFVGKEFARISDRVTIYTSLGIKP</sequence>
<name>A0ABU4W415_9HYPH</name>
<gene>
    <name evidence="1" type="ORF">RMS29_23445</name>
</gene>
<dbReference type="RefSeq" id="WP_320188564.1">
    <property type="nucleotide sequence ID" value="NZ_CP192769.1"/>
</dbReference>
<dbReference type="EMBL" id="JAVRAD010000014">
    <property type="protein sequence ID" value="MDX8332172.1"/>
    <property type="molecule type" value="Genomic_DNA"/>
</dbReference>
<proteinExistence type="predicted"/>